<comment type="caution">
    <text evidence="1">The sequence shown here is derived from an EMBL/GenBank/DDBJ whole genome shotgun (WGS) entry which is preliminary data.</text>
</comment>
<protein>
    <submittedName>
        <fullName evidence="1">Uncharacterized protein</fullName>
    </submittedName>
</protein>
<dbReference type="EMBL" id="BPLR01017959">
    <property type="protein sequence ID" value="GIY95762.1"/>
    <property type="molecule type" value="Genomic_DNA"/>
</dbReference>
<evidence type="ECO:0000313" key="2">
    <source>
        <dbReference type="Proteomes" id="UP001054945"/>
    </source>
</evidence>
<organism evidence="1 2">
    <name type="scientific">Caerostris extrusa</name>
    <name type="common">Bark spider</name>
    <name type="synonym">Caerostris bankana</name>
    <dbReference type="NCBI Taxonomy" id="172846"/>
    <lineage>
        <taxon>Eukaryota</taxon>
        <taxon>Metazoa</taxon>
        <taxon>Ecdysozoa</taxon>
        <taxon>Arthropoda</taxon>
        <taxon>Chelicerata</taxon>
        <taxon>Arachnida</taxon>
        <taxon>Araneae</taxon>
        <taxon>Araneomorphae</taxon>
        <taxon>Entelegynae</taxon>
        <taxon>Araneoidea</taxon>
        <taxon>Araneidae</taxon>
        <taxon>Caerostris</taxon>
    </lineage>
</organism>
<proteinExistence type="predicted"/>
<dbReference type="Proteomes" id="UP001054945">
    <property type="component" value="Unassembled WGS sequence"/>
</dbReference>
<dbReference type="AlphaFoldDB" id="A0AAV4XM75"/>
<name>A0AAV4XM75_CAEEX</name>
<keyword evidence="2" id="KW-1185">Reference proteome</keyword>
<sequence length="77" mass="8631">WFLLCKNSSSLFRSRISREIGPAASHYITQGTGKSITGKYPLQGDEPVSVSLGNCEMKAEERSQQFPEIRKPCNGRR</sequence>
<feature type="non-terminal residue" evidence="1">
    <location>
        <position position="1"/>
    </location>
</feature>
<accession>A0AAV4XM75</accession>
<evidence type="ECO:0000313" key="1">
    <source>
        <dbReference type="EMBL" id="GIY95762.1"/>
    </source>
</evidence>
<gene>
    <name evidence="1" type="ORF">CEXT_767491</name>
</gene>
<reference evidence="1 2" key="1">
    <citation type="submission" date="2021-06" db="EMBL/GenBank/DDBJ databases">
        <title>Caerostris extrusa draft genome.</title>
        <authorList>
            <person name="Kono N."/>
            <person name="Arakawa K."/>
        </authorList>
    </citation>
    <scope>NUCLEOTIDE SEQUENCE [LARGE SCALE GENOMIC DNA]</scope>
</reference>